<dbReference type="InterPro" id="IPR050237">
    <property type="entry name" value="ATP-dep_AMP-bd_enzyme"/>
</dbReference>
<organism evidence="3 4">
    <name type="scientific">Croceicoccus ponticola</name>
    <dbReference type="NCBI Taxonomy" id="2217664"/>
    <lineage>
        <taxon>Bacteria</taxon>
        <taxon>Pseudomonadati</taxon>
        <taxon>Pseudomonadota</taxon>
        <taxon>Alphaproteobacteria</taxon>
        <taxon>Sphingomonadales</taxon>
        <taxon>Erythrobacteraceae</taxon>
        <taxon>Croceicoccus</taxon>
    </lineage>
</organism>
<evidence type="ECO:0000259" key="1">
    <source>
        <dbReference type="Pfam" id="PF00501"/>
    </source>
</evidence>
<dbReference type="Gene3D" id="3.30.300.30">
    <property type="match status" value="1"/>
</dbReference>
<dbReference type="OrthoDB" id="7415522at2"/>
<name>A0A437GUQ2_9SPHN</name>
<dbReference type="AlphaFoldDB" id="A0A437GUQ2"/>
<keyword evidence="4" id="KW-1185">Reference proteome</keyword>
<dbReference type="InterPro" id="IPR000873">
    <property type="entry name" value="AMP-dep_synth/lig_dom"/>
</dbReference>
<comment type="caution">
    <text evidence="3">The sequence shown here is derived from an EMBL/GenBank/DDBJ whole genome shotgun (WGS) entry which is preliminary data.</text>
</comment>
<evidence type="ECO:0000259" key="2">
    <source>
        <dbReference type="Pfam" id="PF13193"/>
    </source>
</evidence>
<accession>A0A437GUQ2</accession>
<sequence length="543" mass="58421">MEATMMHEPLGTAAIVAHGERIHASSRIGLFDGNSIAWRSYSETAHRARKLASGLAAAGVANNTRVATLSWNDFAHFETYLAVPAMGAVLHTLNLRLHVKQLDFIMRDAGDCVLIADADLLAAIAADLPALSDLDLLIVTGDIAKVSHLDMNFVGYEDFISDQPPMAVFPQLEETAAAATCYTSGSTGNPKGVVYSHRTIFLHSLGSMAANAFGLSDRDRVLLLPPMFHANAWGLPFSGWFAGADFVLPGPHLGPDMIRRMVRASAPTFTATVPTILNDLLRADHDEPIDMSSFRMVVAGGSAVSEALIEEVEKSWGVPLIQGWGMTETSPICVLSHPPADVDAEEARRLRAKSGRPVAGVRVRIVNDTGQPVPEDGQSVGRLQVRGAWIARGYHGAIAADALTDDGWLDTGDAGTIDERGYVQITDRLKDLIKSGGEWIPSAELENHIASLPGIDLAAVIGVSDSRWEERPLALVTTRDGAKPDFGALRAQLRSRVARFWIPENWAHLESLPLTGVGKIDKSALREMVATGKTVFERVDGSP</sequence>
<dbReference type="Proteomes" id="UP000283003">
    <property type="component" value="Unassembled WGS sequence"/>
</dbReference>
<evidence type="ECO:0000313" key="4">
    <source>
        <dbReference type="Proteomes" id="UP000283003"/>
    </source>
</evidence>
<gene>
    <name evidence="3" type="ORF">EKN06_13575</name>
</gene>
<feature type="domain" description="AMP-dependent synthetase/ligase" evidence="1">
    <location>
        <begin position="35"/>
        <end position="395"/>
    </location>
</feature>
<dbReference type="PANTHER" id="PTHR43767">
    <property type="entry name" value="LONG-CHAIN-FATTY-ACID--COA LIGASE"/>
    <property type="match status" value="1"/>
</dbReference>
<evidence type="ECO:0000313" key="3">
    <source>
        <dbReference type="EMBL" id="RVQ65266.1"/>
    </source>
</evidence>
<dbReference type="SUPFAM" id="SSF56801">
    <property type="entry name" value="Acetyl-CoA synthetase-like"/>
    <property type="match status" value="1"/>
</dbReference>
<proteinExistence type="predicted"/>
<dbReference type="EMBL" id="RXOL01000008">
    <property type="protein sequence ID" value="RVQ65266.1"/>
    <property type="molecule type" value="Genomic_DNA"/>
</dbReference>
<dbReference type="InterPro" id="IPR042099">
    <property type="entry name" value="ANL_N_sf"/>
</dbReference>
<dbReference type="RefSeq" id="WP_127613467.1">
    <property type="nucleotide sequence ID" value="NZ_RXOL01000008.1"/>
</dbReference>
<dbReference type="NCBIfam" id="NF004837">
    <property type="entry name" value="PRK06187.1"/>
    <property type="match status" value="1"/>
</dbReference>
<dbReference type="InterPro" id="IPR045851">
    <property type="entry name" value="AMP-bd_C_sf"/>
</dbReference>
<dbReference type="InterPro" id="IPR025110">
    <property type="entry name" value="AMP-bd_C"/>
</dbReference>
<dbReference type="GO" id="GO:0016877">
    <property type="term" value="F:ligase activity, forming carbon-sulfur bonds"/>
    <property type="evidence" value="ECO:0007669"/>
    <property type="project" value="UniProtKB-ARBA"/>
</dbReference>
<reference evidence="3 4" key="1">
    <citation type="submission" date="2018-12" db="EMBL/GenBank/DDBJ databases">
        <title>Croceicoccus ponticola sp. nov., a lipolytic bacterium isolated from seawater.</title>
        <authorList>
            <person name="Yoon J.-H."/>
        </authorList>
    </citation>
    <scope>NUCLEOTIDE SEQUENCE [LARGE SCALE GENOMIC DNA]</scope>
    <source>
        <strain evidence="3 4">GM-16</strain>
    </source>
</reference>
<keyword evidence="3" id="KW-0436">Ligase</keyword>
<dbReference type="Pfam" id="PF13193">
    <property type="entry name" value="AMP-binding_C"/>
    <property type="match status" value="1"/>
</dbReference>
<dbReference type="Pfam" id="PF00501">
    <property type="entry name" value="AMP-binding"/>
    <property type="match status" value="1"/>
</dbReference>
<feature type="domain" description="AMP-binding enzyme C-terminal" evidence="2">
    <location>
        <begin position="444"/>
        <end position="519"/>
    </location>
</feature>
<dbReference type="Gene3D" id="3.40.50.12780">
    <property type="entry name" value="N-terminal domain of ligase-like"/>
    <property type="match status" value="1"/>
</dbReference>
<dbReference type="PANTHER" id="PTHR43767:SF11">
    <property type="entry name" value="MEDIUM-CHAIN-FATTY-ACID--COA LIGASE"/>
    <property type="match status" value="1"/>
</dbReference>
<protein>
    <submittedName>
        <fullName evidence="3">Long-chain-fatty-acid--CoA ligase</fullName>
    </submittedName>
</protein>